<dbReference type="AlphaFoldDB" id="A0A1B7IR46"/>
<comment type="subcellular location">
    <subcellularLocation>
        <location evidence="2">Membrane</location>
        <topology evidence="2">Single-pass membrane protein</topology>
    </subcellularLocation>
</comment>
<dbReference type="InterPro" id="IPR013478">
    <property type="entry name" value="MeN_DH_accessory"/>
</dbReference>
<evidence type="ECO:0000256" key="2">
    <source>
        <dbReference type="ARBA" id="ARBA00004167"/>
    </source>
</evidence>
<dbReference type="InterPro" id="IPR039555">
    <property type="entry name" value="TraF/TrbB"/>
</dbReference>
<evidence type="ECO:0000256" key="4">
    <source>
        <dbReference type="ARBA" id="ARBA00019076"/>
    </source>
</evidence>
<protein>
    <recommendedName>
        <fullName evidence="4">Methylamine utilization protein MauD</fullName>
    </recommendedName>
</protein>
<dbReference type="SUPFAM" id="SSF52833">
    <property type="entry name" value="Thioredoxin-like"/>
    <property type="match status" value="1"/>
</dbReference>
<dbReference type="InterPro" id="IPR013766">
    <property type="entry name" value="Thioredoxin_domain"/>
</dbReference>
<dbReference type="PATRIC" id="fig|1354251.4.peg.2163"/>
<evidence type="ECO:0000313" key="9">
    <source>
        <dbReference type="EMBL" id="OAT32198.1"/>
    </source>
</evidence>
<evidence type="ECO:0000256" key="3">
    <source>
        <dbReference type="ARBA" id="ARBA00004856"/>
    </source>
</evidence>
<evidence type="ECO:0000313" key="10">
    <source>
        <dbReference type="Proteomes" id="UP000078410"/>
    </source>
</evidence>
<dbReference type="NCBIfam" id="TIGR02661">
    <property type="entry name" value="MauD"/>
    <property type="match status" value="1"/>
</dbReference>
<dbReference type="GO" id="GO:0016020">
    <property type="term" value="C:membrane"/>
    <property type="evidence" value="ECO:0007669"/>
    <property type="project" value="UniProtKB-SubCell"/>
</dbReference>
<evidence type="ECO:0000256" key="6">
    <source>
        <dbReference type="ARBA" id="ARBA00022989"/>
    </source>
</evidence>
<keyword evidence="6" id="KW-1133">Transmembrane helix</keyword>
<comment type="function">
    <text evidence="1">May be specifically involved in the processing, transport, and/or maturation of the MADH beta-subunit.</text>
</comment>
<dbReference type="UniPathway" id="UPA00895"/>
<keyword evidence="10" id="KW-1185">Reference proteome</keyword>
<reference evidence="9 10" key="1">
    <citation type="submission" date="2016-04" db="EMBL/GenBank/DDBJ databases">
        <title>ATOL: Assembling a taxonomically balanced genome-scale reconstruction of the evolutionary history of the Enterobacteriaceae.</title>
        <authorList>
            <person name="Plunkett G.III."/>
            <person name="Neeno-Eckwall E.C."/>
            <person name="Glasner J.D."/>
            <person name="Perna N.T."/>
        </authorList>
    </citation>
    <scope>NUCLEOTIDE SEQUENCE [LARGE SCALE GENOMIC DNA]</scope>
    <source>
        <strain evidence="9 10">ATCC 51605</strain>
    </source>
</reference>
<dbReference type="Proteomes" id="UP000078410">
    <property type="component" value="Unassembled WGS sequence"/>
</dbReference>
<dbReference type="Gene3D" id="3.40.30.10">
    <property type="entry name" value="Glutaredoxin"/>
    <property type="match status" value="1"/>
</dbReference>
<evidence type="ECO:0000256" key="1">
    <source>
        <dbReference type="ARBA" id="ARBA00003475"/>
    </source>
</evidence>
<dbReference type="Pfam" id="PF13728">
    <property type="entry name" value="TraF"/>
    <property type="match status" value="1"/>
</dbReference>
<dbReference type="RefSeq" id="WP_064559136.1">
    <property type="nucleotide sequence ID" value="NZ_LXER01000017.1"/>
</dbReference>
<gene>
    <name evidence="9" type="ORF">M975_2090</name>
</gene>
<keyword evidence="7" id="KW-0472">Membrane</keyword>
<evidence type="ECO:0000256" key="5">
    <source>
        <dbReference type="ARBA" id="ARBA00022692"/>
    </source>
</evidence>
<comment type="pathway">
    <text evidence="3">One-carbon metabolism; methylamine degradation.</text>
</comment>
<evidence type="ECO:0000256" key="7">
    <source>
        <dbReference type="ARBA" id="ARBA00023136"/>
    </source>
</evidence>
<dbReference type="GO" id="GO:0030416">
    <property type="term" value="P:methylamine metabolic process"/>
    <property type="evidence" value="ECO:0007669"/>
    <property type="project" value="InterPro"/>
</dbReference>
<comment type="caution">
    <text evidence="9">The sequence shown here is derived from an EMBL/GenBank/DDBJ whole genome shotgun (WGS) entry which is preliminary data.</text>
</comment>
<evidence type="ECO:0000259" key="8">
    <source>
        <dbReference type="PROSITE" id="PS51352"/>
    </source>
</evidence>
<feature type="domain" description="Thioredoxin" evidence="8">
    <location>
        <begin position="49"/>
        <end position="182"/>
    </location>
</feature>
<organism evidence="9 10">
    <name type="scientific">Buttiauxella brennerae ATCC 51605</name>
    <dbReference type="NCBI Taxonomy" id="1354251"/>
    <lineage>
        <taxon>Bacteria</taxon>
        <taxon>Pseudomonadati</taxon>
        <taxon>Pseudomonadota</taxon>
        <taxon>Gammaproteobacteria</taxon>
        <taxon>Enterobacterales</taxon>
        <taxon>Enterobacteriaceae</taxon>
        <taxon>Buttiauxella</taxon>
    </lineage>
</organism>
<keyword evidence="5" id="KW-0812">Transmembrane</keyword>
<accession>A0A1B7IR46</accession>
<proteinExistence type="predicted"/>
<dbReference type="OrthoDB" id="462848at2"/>
<name>A0A1B7IR46_9ENTR</name>
<dbReference type="PROSITE" id="PS51352">
    <property type="entry name" value="THIOREDOXIN_2"/>
    <property type="match status" value="1"/>
</dbReference>
<dbReference type="InterPro" id="IPR036249">
    <property type="entry name" value="Thioredoxin-like_sf"/>
</dbReference>
<sequence length="201" mass="21895">MNSVILFALAVLFVLVLLLIVAFLALSRQVGVLFERITPVGAMINNNGPASGETSAVFNLPSLNKGMVTIGGLQNKHQLVLFVSPSCPICKVLFPVIRSINKSEGWLNVVLASDGDEQAHRQFIEHQQLSDIPYVLSPELGMAWRVAKLPFSVLLDEQGKIVSKGLINSREQLESLFNAKESGFASLQDYAHNVSTASLNH</sequence>
<dbReference type="EMBL" id="LXER01000017">
    <property type="protein sequence ID" value="OAT32198.1"/>
    <property type="molecule type" value="Genomic_DNA"/>
</dbReference>